<dbReference type="Proteomes" id="UP001375240">
    <property type="component" value="Unassembled WGS sequence"/>
</dbReference>
<feature type="region of interest" description="Disordered" evidence="1">
    <location>
        <begin position="701"/>
        <end position="778"/>
    </location>
</feature>
<comment type="caution">
    <text evidence="2">The sequence shown here is derived from an EMBL/GenBank/DDBJ whole genome shotgun (WGS) entry which is preliminary data.</text>
</comment>
<organism evidence="2 3">
    <name type="scientific">Orbilia brochopaga</name>
    <dbReference type="NCBI Taxonomy" id="3140254"/>
    <lineage>
        <taxon>Eukaryota</taxon>
        <taxon>Fungi</taxon>
        <taxon>Dikarya</taxon>
        <taxon>Ascomycota</taxon>
        <taxon>Pezizomycotina</taxon>
        <taxon>Orbiliomycetes</taxon>
        <taxon>Orbiliales</taxon>
        <taxon>Orbiliaceae</taxon>
        <taxon>Orbilia</taxon>
    </lineage>
</organism>
<evidence type="ECO:0000256" key="1">
    <source>
        <dbReference type="SAM" id="MobiDB-lite"/>
    </source>
</evidence>
<proteinExistence type="predicted"/>
<name>A0AAV9UYL9_9PEZI</name>
<dbReference type="EMBL" id="JAVHNQ010000003">
    <property type="protein sequence ID" value="KAK6352736.1"/>
    <property type="molecule type" value="Genomic_DNA"/>
</dbReference>
<dbReference type="AlphaFoldDB" id="A0AAV9UYL9"/>
<feature type="compositionally biased region" description="Basic and acidic residues" evidence="1">
    <location>
        <begin position="739"/>
        <end position="760"/>
    </location>
</feature>
<protein>
    <submittedName>
        <fullName evidence="2">Uncharacterized protein</fullName>
    </submittedName>
</protein>
<gene>
    <name evidence="2" type="ORF">TWF696_004739</name>
</gene>
<reference evidence="2 3" key="1">
    <citation type="submission" date="2019-10" db="EMBL/GenBank/DDBJ databases">
        <authorList>
            <person name="Palmer J.M."/>
        </authorList>
    </citation>
    <scope>NUCLEOTIDE SEQUENCE [LARGE SCALE GENOMIC DNA]</scope>
    <source>
        <strain evidence="2 3">TWF696</strain>
    </source>
</reference>
<evidence type="ECO:0000313" key="3">
    <source>
        <dbReference type="Proteomes" id="UP001375240"/>
    </source>
</evidence>
<keyword evidence="3" id="KW-1185">Reference proteome</keyword>
<evidence type="ECO:0000313" key="2">
    <source>
        <dbReference type="EMBL" id="KAK6352736.1"/>
    </source>
</evidence>
<sequence>MPDIHMTPRGVLCRDPRLSKRFGPNFDKDTDFVYVNPRVMAWELMDANHSLPPGHLDRDPNPWLISKGDSREHDPLYQKEYMLIDRASLVKVRHLDLTVIPDDVALPAIALRKQIDDDEYYEEMNIWFANERRKEERRLLRKSGLNIDEPLMIKNYDDEDEEEDSGSSTEQLLNDLRIAMNRTTRPIFKCEETEDETNDAEDAGTTKLARIPAFQYQIPAVENAKFFDDSYTLMGKVVRRQLELARSLDWTEESLGSDAPKFQREAIAFHKERLRILKCREVMSRSTTQSLTVSGNFKHVLFDSTSANLFVPITNPDPEIRSYLKKGQTELLLLLDLMRAQWTRLEYLDHYFDPEYRSLFKEHGHDTNNKRIAEIVEKKTIRTFSNLTHHQRNVLELTVELMCEDLDGQLEEDMGYLLQFAIFRYITATPDQDLEMRQALLVMWEMKIVGTDLRSLPRSQLKPCSCWARYRLRRTMKQYRVEDKYWGFFSKHCMKDRSILENLLDEDYIPDIPHPLEDIAMEVVRYGDQTWYIPSWMAVKHRFIPDLCREARHCFLRNKGCHGSLADHADLIMALIWGHHYFLCDGADHETFKSFRDEIGAFIAKRDESTLKAKCEALGEMMLEYDQKMMNDRRKYRMRIPHDGKKSDESSWQSDAGSARAKYIALMASELLGVSAGQQEPTDGDIGTEMMKKGWIVKRPGRRNKNRSMIQQQETHIRKVSKQTVRGQFPQFAPKPIKSTRDILRELKKRSLERRKENKEKKAKKKNEKGQDGESNYVGGAAAKAVLRFFGGDKAVARGVRPKSED</sequence>
<accession>A0AAV9UYL9</accession>